<gene>
    <name evidence="1" type="ORF">AB4876_09320</name>
</gene>
<evidence type="ECO:0000313" key="2">
    <source>
        <dbReference type="Proteomes" id="UP001557485"/>
    </source>
</evidence>
<accession>A0ABV3U5G5</accession>
<comment type="caution">
    <text evidence="1">The sequence shown here is derived from an EMBL/GenBank/DDBJ whole genome shotgun (WGS) entry which is preliminary data.</text>
</comment>
<dbReference type="EMBL" id="JBFRYA010000007">
    <property type="protein sequence ID" value="MEX1669111.1"/>
    <property type="molecule type" value="Genomic_DNA"/>
</dbReference>
<proteinExistence type="predicted"/>
<reference evidence="1 2" key="1">
    <citation type="journal article" date="2011" name="Int. J. Syst. Evol. Microbiol.">
        <title>Zhongshania antarctica gen. nov., sp. nov. and Zhongshania guokunii sp. nov., gammaproteobacteria respectively isolated from coastal attached (fast) ice and surface seawater of the Antarctic.</title>
        <authorList>
            <person name="Li H.J."/>
            <person name="Zhang X.Y."/>
            <person name="Chen C.X."/>
            <person name="Zhang Y.J."/>
            <person name="Gao Z.M."/>
            <person name="Yu Y."/>
            <person name="Chen X.L."/>
            <person name="Chen B."/>
            <person name="Zhang Y.Z."/>
        </authorList>
    </citation>
    <scope>NUCLEOTIDE SEQUENCE [LARGE SCALE GENOMIC DNA]</scope>
    <source>
        <strain evidence="1 2">ZS6-22T</strain>
    </source>
</reference>
<evidence type="ECO:0008006" key="3">
    <source>
        <dbReference type="Google" id="ProtNLM"/>
    </source>
</evidence>
<protein>
    <recommendedName>
        <fullName evidence="3">Phage antirepressor protein KilAC domain-containing protein</fullName>
    </recommendedName>
</protein>
<organism evidence="1 2">
    <name type="scientific">Zhongshania guokunii</name>
    <dbReference type="NCBI Taxonomy" id="641783"/>
    <lineage>
        <taxon>Bacteria</taxon>
        <taxon>Pseudomonadati</taxon>
        <taxon>Pseudomonadota</taxon>
        <taxon>Gammaproteobacteria</taxon>
        <taxon>Cellvibrionales</taxon>
        <taxon>Spongiibacteraceae</taxon>
        <taxon>Zhongshania</taxon>
    </lineage>
</organism>
<sequence>MLRTLKETCELYGLRHRAVSNRLKQLGYIKTSNSGDGLVPDYTRKATADLFKSRYQNFYIPAPSGRINKQRTVVAVTDAGAELVCKLCPDLAKPVEQERAG</sequence>
<evidence type="ECO:0000313" key="1">
    <source>
        <dbReference type="EMBL" id="MEX1669111.1"/>
    </source>
</evidence>
<dbReference type="Proteomes" id="UP001557485">
    <property type="component" value="Unassembled WGS sequence"/>
</dbReference>
<dbReference type="RefSeq" id="WP_368381380.1">
    <property type="nucleotide sequence ID" value="NZ_JBFRYA010000007.1"/>
</dbReference>
<keyword evidence="2" id="KW-1185">Reference proteome</keyword>
<name>A0ABV3U5G5_9GAMM</name>